<proteinExistence type="predicted"/>
<protein>
    <recommendedName>
        <fullName evidence="1">NAD(P)-binding domain-containing protein</fullName>
    </recommendedName>
</protein>
<dbReference type="SUPFAM" id="SSF51735">
    <property type="entry name" value="NAD(P)-binding Rossmann-fold domains"/>
    <property type="match status" value="1"/>
</dbReference>
<comment type="caution">
    <text evidence="2">The sequence shown here is derived from an EMBL/GenBank/DDBJ whole genome shotgun (WGS) entry which is preliminary data.</text>
</comment>
<dbReference type="InterPro" id="IPR016040">
    <property type="entry name" value="NAD(P)-bd_dom"/>
</dbReference>
<accession>A0A0F9WAC5</accession>
<feature type="domain" description="NAD(P)-binding" evidence="1">
    <location>
        <begin position="9"/>
        <end position="292"/>
    </location>
</feature>
<reference evidence="2" key="1">
    <citation type="journal article" date="2015" name="Nature">
        <title>Complex archaea that bridge the gap between prokaryotes and eukaryotes.</title>
        <authorList>
            <person name="Spang A."/>
            <person name="Saw J.H."/>
            <person name="Jorgensen S.L."/>
            <person name="Zaremba-Niedzwiedzka K."/>
            <person name="Martijn J."/>
            <person name="Lind A.E."/>
            <person name="van Eijk R."/>
            <person name="Schleper C."/>
            <person name="Guy L."/>
            <person name="Ettema T.J."/>
        </authorList>
    </citation>
    <scope>NUCLEOTIDE SEQUENCE</scope>
</reference>
<dbReference type="InterPro" id="IPR036291">
    <property type="entry name" value="NAD(P)-bd_dom_sf"/>
</dbReference>
<dbReference type="Pfam" id="PF16363">
    <property type="entry name" value="GDP_Man_Dehyd"/>
    <property type="match status" value="1"/>
</dbReference>
<dbReference type="Gene3D" id="3.90.25.10">
    <property type="entry name" value="UDP-galactose 4-epimerase, domain 1"/>
    <property type="match status" value="1"/>
</dbReference>
<name>A0A0F9WAC5_9ZZZZ</name>
<dbReference type="AlphaFoldDB" id="A0A0F9WAC5"/>
<dbReference type="Gene3D" id="3.40.50.720">
    <property type="entry name" value="NAD(P)-binding Rossmann-like Domain"/>
    <property type="match status" value="1"/>
</dbReference>
<organism evidence="2">
    <name type="scientific">marine sediment metagenome</name>
    <dbReference type="NCBI Taxonomy" id="412755"/>
    <lineage>
        <taxon>unclassified sequences</taxon>
        <taxon>metagenomes</taxon>
        <taxon>ecological metagenomes</taxon>
    </lineage>
</organism>
<sequence length="296" mass="33116">MVTPSKKVLITGVDGFTGKHLKNELLYLGYEVYGTSRVKSANPNIYQVDIKEQSSIEQVLIEIKPDFVFHLAAISFVAHENAGDFYDINVIGTENLLKAIIATGLNPEKILISSSANVYGNTNVALINEDVKCEPVNHYACSKLAMEKIVSNYFDTLNIIITRPFNYTGPDQAKHFLVPKIVSHFKQKCSEIELGNVDIYRDYSFVLYVVGAYIKLVESSEKSLIVNVCSGKAVSLFEIIKEMKSLTSQDIKVEINDSFVRKDEIKRITGDNTKLISIIGNQKVYTLKEILASFLN</sequence>
<evidence type="ECO:0000259" key="1">
    <source>
        <dbReference type="Pfam" id="PF16363"/>
    </source>
</evidence>
<dbReference type="EMBL" id="LAZR01000196">
    <property type="protein sequence ID" value="KKN82691.1"/>
    <property type="molecule type" value="Genomic_DNA"/>
</dbReference>
<dbReference type="PANTHER" id="PTHR43000">
    <property type="entry name" value="DTDP-D-GLUCOSE 4,6-DEHYDRATASE-RELATED"/>
    <property type="match status" value="1"/>
</dbReference>
<evidence type="ECO:0000313" key="2">
    <source>
        <dbReference type="EMBL" id="KKN82691.1"/>
    </source>
</evidence>
<gene>
    <name evidence="2" type="ORF">LCGC14_0306490</name>
</gene>